<evidence type="ECO:0008006" key="7">
    <source>
        <dbReference type="Google" id="ProtNLM"/>
    </source>
</evidence>
<dbReference type="InterPro" id="IPR020568">
    <property type="entry name" value="Ribosomal_Su5_D2-typ_SF"/>
</dbReference>
<dbReference type="EMBL" id="LGIA01000161">
    <property type="protein sequence ID" value="KOH44526.1"/>
    <property type="molecule type" value="Genomic_DNA"/>
</dbReference>
<dbReference type="Proteomes" id="UP000036958">
    <property type="component" value="Unassembled WGS sequence"/>
</dbReference>
<dbReference type="InterPro" id="IPR006205">
    <property type="entry name" value="Mev_gal_kin"/>
</dbReference>
<organism evidence="5 6">
    <name type="scientific">Sunxiuqinia dokdonensis</name>
    <dbReference type="NCBI Taxonomy" id="1409788"/>
    <lineage>
        <taxon>Bacteria</taxon>
        <taxon>Pseudomonadati</taxon>
        <taxon>Bacteroidota</taxon>
        <taxon>Bacteroidia</taxon>
        <taxon>Marinilabiliales</taxon>
        <taxon>Prolixibacteraceae</taxon>
        <taxon>Sunxiuqinia</taxon>
    </lineage>
</organism>
<dbReference type="InterPro" id="IPR036554">
    <property type="entry name" value="GHMP_kinase_C_sf"/>
</dbReference>
<reference evidence="6" key="1">
    <citation type="submission" date="2015-07" db="EMBL/GenBank/DDBJ databases">
        <title>Genome sequencing of Sunxiuqinia dokdonensis strain SK.</title>
        <authorList>
            <person name="Ahn S."/>
            <person name="Kim B.-C."/>
        </authorList>
    </citation>
    <scope>NUCLEOTIDE SEQUENCE [LARGE SCALE GENOMIC DNA]</scope>
    <source>
        <strain evidence="6">SK</strain>
    </source>
</reference>
<dbReference type="GO" id="GO:0005524">
    <property type="term" value="F:ATP binding"/>
    <property type="evidence" value="ECO:0007669"/>
    <property type="project" value="InterPro"/>
</dbReference>
<keyword evidence="2" id="KW-0808">Transferase</keyword>
<dbReference type="Gene3D" id="3.30.230.10">
    <property type="match status" value="1"/>
</dbReference>
<dbReference type="AlphaFoldDB" id="A0A0L8V7V1"/>
<comment type="caution">
    <text evidence="5">The sequence shown here is derived from an EMBL/GenBank/DDBJ whole genome shotgun (WGS) entry which is preliminary data.</text>
</comment>
<keyword evidence="6" id="KW-1185">Reference proteome</keyword>
<evidence type="ECO:0000256" key="2">
    <source>
        <dbReference type="ARBA" id="ARBA00022679"/>
    </source>
</evidence>
<keyword evidence="4" id="KW-0460">Magnesium</keyword>
<keyword evidence="3" id="KW-0418">Kinase</keyword>
<evidence type="ECO:0000256" key="3">
    <source>
        <dbReference type="ARBA" id="ARBA00022777"/>
    </source>
</evidence>
<dbReference type="OrthoDB" id="977547at2"/>
<dbReference type="InterPro" id="IPR014721">
    <property type="entry name" value="Ribsml_uS5_D2-typ_fold_subgr"/>
</dbReference>
<evidence type="ECO:0000313" key="5">
    <source>
        <dbReference type="EMBL" id="KOH44526.1"/>
    </source>
</evidence>
<gene>
    <name evidence="5" type="ORF">NC99_27560</name>
</gene>
<dbReference type="SUPFAM" id="SSF54211">
    <property type="entry name" value="Ribosomal protein S5 domain 2-like"/>
    <property type="match status" value="1"/>
</dbReference>
<dbReference type="PANTHER" id="PTHR43290:SF2">
    <property type="entry name" value="MEVALONATE KINASE"/>
    <property type="match status" value="1"/>
</dbReference>
<dbReference type="GO" id="GO:0004496">
    <property type="term" value="F:mevalonate kinase activity"/>
    <property type="evidence" value="ECO:0007669"/>
    <property type="project" value="InterPro"/>
</dbReference>
<evidence type="ECO:0000313" key="6">
    <source>
        <dbReference type="Proteomes" id="UP000036958"/>
    </source>
</evidence>
<evidence type="ECO:0000256" key="4">
    <source>
        <dbReference type="ARBA" id="ARBA00022842"/>
    </source>
</evidence>
<dbReference type="Gene3D" id="3.30.70.890">
    <property type="entry name" value="GHMP kinase, C-terminal domain"/>
    <property type="match status" value="1"/>
</dbReference>
<dbReference type="GO" id="GO:0005829">
    <property type="term" value="C:cytosol"/>
    <property type="evidence" value="ECO:0007669"/>
    <property type="project" value="TreeGrafter"/>
</dbReference>
<sequence length="303" mass="34215">MKKFNAKLLLFGEYGLLVGAKALAVPFPRFKGGLEFSDGETPGNFKDSRLELDRFVSYFQHHQINANMNFPLRLEEMKSDLEKGMYFESDIPLQYGVGSSGALCAAIYEQYGNYQLDLNELKDKKNLLSVLKQDFSLMESYFHGQSSGFDPLVSFINRPVLLEKQQIDLPSASLETPDYAVFLIDTEVKSATAPLVRLFMNKLDDEDFENSFRKEFLPANDLAVQAFLEGRVQDLFRQLAIISKFQIEHLQEMIPAHFRPLYNEMLASGILVKLLGSGGGGFLLAFVPGDVQLPAEINRIKVF</sequence>
<dbReference type="RefSeq" id="WP_053184228.1">
    <property type="nucleotide sequence ID" value="NZ_LGIA01000161.1"/>
</dbReference>
<dbReference type="PANTHER" id="PTHR43290">
    <property type="entry name" value="MEVALONATE KINASE"/>
    <property type="match status" value="1"/>
</dbReference>
<proteinExistence type="predicted"/>
<dbReference type="SUPFAM" id="SSF55060">
    <property type="entry name" value="GHMP Kinase, C-terminal domain"/>
    <property type="match status" value="1"/>
</dbReference>
<name>A0A0L8V7V1_9BACT</name>
<evidence type="ECO:0000256" key="1">
    <source>
        <dbReference type="ARBA" id="ARBA00022490"/>
    </source>
</evidence>
<dbReference type="GO" id="GO:0019287">
    <property type="term" value="P:isopentenyl diphosphate biosynthetic process, mevalonate pathway"/>
    <property type="evidence" value="ECO:0007669"/>
    <property type="project" value="TreeGrafter"/>
</dbReference>
<protein>
    <recommendedName>
        <fullName evidence="7">Mevalonate kinase</fullName>
    </recommendedName>
</protein>
<keyword evidence="1" id="KW-0963">Cytoplasm</keyword>
<dbReference type="STRING" id="1409788.NC99_27560"/>
<accession>A0A0L8V7V1</accession>